<evidence type="ECO:0000256" key="7">
    <source>
        <dbReference type="SAM" id="SignalP"/>
    </source>
</evidence>
<dbReference type="PATRIC" id="fig|891968.3.peg.1990"/>
<keyword evidence="5" id="KW-0106">Calcium</keyword>
<dbReference type="eggNOG" id="COG3419">
    <property type="taxonomic scope" value="Bacteria"/>
</dbReference>
<dbReference type="InterPro" id="IPR011047">
    <property type="entry name" value="Quinoprotein_ADH-like_sf"/>
</dbReference>
<organism evidence="9 10">
    <name type="scientific">Acetomicrobium mobile (strain ATCC BAA-54 / DSM 13181 / JCM 12221 / NGA)</name>
    <name type="common">Anaerobaculum mobile</name>
    <dbReference type="NCBI Taxonomy" id="891968"/>
    <lineage>
        <taxon>Bacteria</taxon>
        <taxon>Thermotogati</taxon>
        <taxon>Synergistota</taxon>
        <taxon>Synergistia</taxon>
        <taxon>Synergistales</taxon>
        <taxon>Acetomicrobiaceae</taxon>
        <taxon>Acetomicrobium</taxon>
    </lineage>
</organism>
<comment type="similarity">
    <text evidence="2">Belongs to the PilY1 family.</text>
</comment>
<dbReference type="STRING" id="891968.Anamo_2005"/>
<dbReference type="EMBL" id="CP003198">
    <property type="protein sequence ID" value="AFM22588.1"/>
    <property type="molecule type" value="Genomic_DNA"/>
</dbReference>
<dbReference type="GO" id="GO:0009289">
    <property type="term" value="C:pilus"/>
    <property type="evidence" value="ECO:0007669"/>
    <property type="project" value="UniProtKB-SubCell"/>
</dbReference>
<feature type="signal peptide" evidence="7">
    <location>
        <begin position="1"/>
        <end position="36"/>
    </location>
</feature>
<dbReference type="SUPFAM" id="SSF50998">
    <property type="entry name" value="Quinoprotein alcohol dehydrogenase-like"/>
    <property type="match status" value="1"/>
</dbReference>
<evidence type="ECO:0000256" key="5">
    <source>
        <dbReference type="ARBA" id="ARBA00022837"/>
    </source>
</evidence>
<comment type="subcellular location">
    <subcellularLocation>
        <location evidence="1">Fimbrium</location>
    </subcellularLocation>
</comment>
<keyword evidence="3" id="KW-1029">Fimbrium biogenesis</keyword>
<keyword evidence="7" id="KW-0732">Signal</keyword>
<dbReference type="Pfam" id="PF05567">
    <property type="entry name" value="T4P_PilY1"/>
    <property type="match status" value="1"/>
</dbReference>
<feature type="domain" description="PilY1 beta-propeller" evidence="8">
    <location>
        <begin position="539"/>
        <end position="699"/>
    </location>
</feature>
<evidence type="ECO:0000256" key="3">
    <source>
        <dbReference type="ARBA" id="ARBA00022558"/>
    </source>
</evidence>
<dbReference type="InterPro" id="IPR008707">
    <property type="entry name" value="B-propeller_PilY1"/>
</dbReference>
<protein>
    <submittedName>
        <fullName evidence="9">Tfp pilus assembly protein, tip-associated adhesin PilY1</fullName>
    </submittedName>
</protein>
<keyword evidence="6" id="KW-0281">Fimbrium</keyword>
<evidence type="ECO:0000256" key="2">
    <source>
        <dbReference type="ARBA" id="ARBA00008387"/>
    </source>
</evidence>
<dbReference type="HOGENOM" id="CLU_276691_0_0_0"/>
<proteinExistence type="inferred from homology"/>
<keyword evidence="10" id="KW-1185">Reference proteome</keyword>
<dbReference type="Proteomes" id="UP000006061">
    <property type="component" value="Chromosome"/>
</dbReference>
<dbReference type="Gene3D" id="3.40.50.410">
    <property type="entry name" value="von Willebrand factor, type A domain"/>
    <property type="match status" value="1"/>
</dbReference>
<evidence type="ECO:0000313" key="10">
    <source>
        <dbReference type="Proteomes" id="UP000006061"/>
    </source>
</evidence>
<evidence type="ECO:0000256" key="6">
    <source>
        <dbReference type="ARBA" id="ARBA00023263"/>
    </source>
</evidence>
<name>I4BZ81_ACEMN</name>
<dbReference type="GO" id="GO:0046872">
    <property type="term" value="F:metal ion binding"/>
    <property type="evidence" value="ECO:0007669"/>
    <property type="project" value="UniProtKB-KW"/>
</dbReference>
<dbReference type="InterPro" id="IPR036465">
    <property type="entry name" value="vWFA_dom_sf"/>
</dbReference>
<evidence type="ECO:0000313" key="9">
    <source>
        <dbReference type="EMBL" id="AFM22588.1"/>
    </source>
</evidence>
<keyword evidence="4" id="KW-0479">Metal-binding</keyword>
<gene>
    <name evidence="9" type="ordered locus">Anamo_2005</name>
</gene>
<dbReference type="AlphaFoldDB" id="I4BZ81"/>
<evidence type="ECO:0000256" key="4">
    <source>
        <dbReference type="ARBA" id="ARBA00022723"/>
    </source>
</evidence>
<feature type="chain" id="PRO_5003687045" evidence="7">
    <location>
        <begin position="37"/>
        <end position="1080"/>
    </location>
</feature>
<sequence length="1080" mass="119036" precursor="true">MKKFLSNKSIIKYVFALAAVACAVIALGLFAVFSQADTNTAVLPSCNKPLPEGYAQSVQPNVLLLLDTSGSMMFKSDSDTSTYGDGSKPYKYGNNVYRYFGCDLDSSNNDPSTAYNYHPNLKFIDSTDLSGISNPENYFAKVGDQYLYPNDSRMYKLKLVLWEILNDPGLVSGLRIGLATYYQQKNDPPKVPSNGVYYRWPPEEYSGSNQALSWEGSSSWDMALLRRFFKSTDEPGSIEEITKWVDGIETSGNPELRAHGATPLAASIYGADAHPDKNNPYRGDARDFFLMSGAITAWCQQNWLIVLTDGADTETSPHDTSPVDAVKNLYNLKIDVKVGSGNNTKPAEPIKTMVIGLIDPNDMSSLATTLDRMADMGDDGVENSSGHAYFASNVEELMQAFKDIFKQIQSFNSTANAPLVSPPIGGQEGGIYVPNFVPRIERQWNGHLYKYTLDTNGAMSESPLWDAADKLNAKLYSARNVFTVNWKGGNWKLDFKESNASTLAPMLGLTEAQASKYIKWALGSDEWDEVTGSERYKLGDIYHSGLVEIGPPRGSSPHELYMQFKANNANREKLVYVQANDGMLHAFKAGKINENTGEVEDDTGEEKWAFIPPNVLAEGRMAGMKQDITVSGNNTTVTWLDKAKSNPRYLLDGTMTAEDVLLGDGQYHTVLLGLLGYAGPGFYALDVTDPDNPKFMWAVENAIYKRTGSELFSNQNKESYVCYWSCDGNSAVRTDTLHENISDSSDLNYKDLRFTQSTPGIGYVMLDQGQGKPLKTQWVVIMGNGSQMRINDAFSVASIYVTNIENGKLLRVLKVPSMKQILTPTAILWTGSTRLAKYFYVGDDNGTIHEGDLTSSQPDQWELEPVFDIKGSVGPSYILDCAYIDRNKWLFINTGDYETLMKDENATDYMIAANISLGASDMNDLTELTSAAGSVSTNSLGWYMEIPKDEYATTPPVYYNGHIFFSTYIKSDDICSVGKSRIYTLNATTGKGAWTGGAKYVELQGVKVSGITISEGRVYAGVTKYPQVTTTIPGDLKVGDSAAAIQNGLLVFDVPPEVASWDSAYPSGVMVPSYWRRWIP</sequence>
<evidence type="ECO:0000256" key="1">
    <source>
        <dbReference type="ARBA" id="ARBA00004561"/>
    </source>
</evidence>
<accession>I4BZ81</accession>
<dbReference type="KEGG" id="amo:Anamo_2005"/>
<reference evidence="10" key="1">
    <citation type="journal article" date="2013" name="Stand. Genomic Sci.">
        <title>Complete genome sequence of the moderate thermophile Anaerobaculum mobile type strain (NGA(T)).</title>
        <authorList>
            <person name="Mavromatis K."/>
            <person name="Stackebrandt E."/>
            <person name="Held B."/>
            <person name="Lapidus A."/>
            <person name="Nolan M."/>
            <person name="Lucas S."/>
            <person name="Hammon N."/>
            <person name="Deshpande S."/>
            <person name="Cheng J.F."/>
            <person name="Tapia R."/>
            <person name="Goodwin L.A."/>
            <person name="Pitluck S."/>
            <person name="Liolios K."/>
            <person name="Pagani I."/>
            <person name="Ivanova N."/>
            <person name="Mikhailova N."/>
            <person name="Huntemann M."/>
            <person name="Pati A."/>
            <person name="Chen A."/>
            <person name="Palaniappan K."/>
            <person name="Land M."/>
            <person name="Rohde M."/>
            <person name="Spring S."/>
            <person name="Goker M."/>
            <person name="Woyke T."/>
            <person name="Detter J.C."/>
            <person name="Bristow J."/>
            <person name="Eisen J.A."/>
            <person name="Markowitz V."/>
            <person name="Hugenholtz P."/>
            <person name="Klenk H.P."/>
            <person name="Kyrpides N.C."/>
        </authorList>
    </citation>
    <scope>NUCLEOTIDE SEQUENCE</scope>
    <source>
        <strain evidence="10">ATCC BAA-54 / DSM 13181 / NGA</strain>
    </source>
</reference>
<evidence type="ECO:0000259" key="8">
    <source>
        <dbReference type="Pfam" id="PF05567"/>
    </source>
</evidence>